<dbReference type="SUPFAM" id="SSF51182">
    <property type="entry name" value="RmlC-like cupins"/>
    <property type="match status" value="1"/>
</dbReference>
<dbReference type="PANTHER" id="PTHR43280:SF2">
    <property type="entry name" value="HTH-TYPE TRANSCRIPTIONAL REGULATOR EXSA"/>
    <property type="match status" value="1"/>
</dbReference>
<dbReference type="Gene3D" id="1.10.10.60">
    <property type="entry name" value="Homeodomain-like"/>
    <property type="match status" value="2"/>
</dbReference>
<dbReference type="InterPro" id="IPR011051">
    <property type="entry name" value="RmlC_Cupin_sf"/>
</dbReference>
<evidence type="ECO:0000259" key="4">
    <source>
        <dbReference type="PROSITE" id="PS01124"/>
    </source>
</evidence>
<gene>
    <name evidence="5" type="ORF">SAMN04487928_12752</name>
</gene>
<dbReference type="Gene3D" id="2.60.120.10">
    <property type="entry name" value="Jelly Rolls"/>
    <property type="match status" value="1"/>
</dbReference>
<dbReference type="SUPFAM" id="SSF46689">
    <property type="entry name" value="Homeodomain-like"/>
    <property type="match status" value="2"/>
</dbReference>
<dbReference type="PANTHER" id="PTHR43280">
    <property type="entry name" value="ARAC-FAMILY TRANSCRIPTIONAL REGULATOR"/>
    <property type="match status" value="1"/>
</dbReference>
<accession>A0A1I5X2D5</accession>
<dbReference type="GO" id="GO:0003700">
    <property type="term" value="F:DNA-binding transcription factor activity"/>
    <property type="evidence" value="ECO:0007669"/>
    <property type="project" value="InterPro"/>
</dbReference>
<dbReference type="PRINTS" id="PR00032">
    <property type="entry name" value="HTHARAC"/>
</dbReference>
<evidence type="ECO:0000256" key="2">
    <source>
        <dbReference type="ARBA" id="ARBA00023125"/>
    </source>
</evidence>
<dbReference type="InterPro" id="IPR009057">
    <property type="entry name" value="Homeodomain-like_sf"/>
</dbReference>
<dbReference type="InterPro" id="IPR014710">
    <property type="entry name" value="RmlC-like_jellyroll"/>
</dbReference>
<sequence>MADKRTFVYENFEMSYEETKKGWSMPYSHHHTHYEIYILLSGERTVTIGNTTHLVKEGFACLFESNISHRSEGNTDYSGLCIHFSKQYLDRYFQPNIVSTYLTCFKTPIIFIPADYRKKLLTWNKAMSHTSESSYLLLAQILIDLSKFQKKYCADSSLFVSDVKTSSAQRIINYIDANYTTLQNVSQIAECCGVSESYIHRIIKKNTSLTVKEYINKLRLRHAIHEMDCSNNSFAIISKACGFQNISYFYYLFKKNYGLTPTEYREQLKKTHK</sequence>
<keyword evidence="3" id="KW-0804">Transcription</keyword>
<dbReference type="Proteomes" id="UP000182624">
    <property type="component" value="Unassembled WGS sequence"/>
</dbReference>
<name>A0A1I5X2D5_9FIRM</name>
<keyword evidence="2 5" id="KW-0238">DNA-binding</keyword>
<proteinExistence type="predicted"/>
<protein>
    <submittedName>
        <fullName evidence="5">AraC-type DNA-binding protein</fullName>
    </submittedName>
</protein>
<evidence type="ECO:0000256" key="1">
    <source>
        <dbReference type="ARBA" id="ARBA00023015"/>
    </source>
</evidence>
<keyword evidence="6" id="KW-1185">Reference proteome</keyword>
<evidence type="ECO:0000256" key="3">
    <source>
        <dbReference type="ARBA" id="ARBA00023163"/>
    </source>
</evidence>
<dbReference type="SMART" id="SM00342">
    <property type="entry name" value="HTH_ARAC"/>
    <property type="match status" value="1"/>
</dbReference>
<dbReference type="EMBL" id="FOXO01000027">
    <property type="protein sequence ID" value="SFQ26143.1"/>
    <property type="molecule type" value="Genomic_DNA"/>
</dbReference>
<dbReference type="GO" id="GO:0043565">
    <property type="term" value="F:sequence-specific DNA binding"/>
    <property type="evidence" value="ECO:0007669"/>
    <property type="project" value="InterPro"/>
</dbReference>
<dbReference type="InterPro" id="IPR018060">
    <property type="entry name" value="HTH_AraC"/>
</dbReference>
<dbReference type="AlphaFoldDB" id="A0A1I5X2D5"/>
<reference evidence="6" key="1">
    <citation type="submission" date="2016-10" db="EMBL/GenBank/DDBJ databases">
        <authorList>
            <person name="Varghese N."/>
            <person name="Submissions S."/>
        </authorList>
    </citation>
    <scope>NUCLEOTIDE SEQUENCE [LARGE SCALE GENOMIC DNA]</scope>
    <source>
        <strain evidence="6">P18</strain>
    </source>
</reference>
<dbReference type="InterPro" id="IPR020449">
    <property type="entry name" value="Tscrpt_reg_AraC-type_HTH"/>
</dbReference>
<feature type="domain" description="HTH araC/xylS-type" evidence="4">
    <location>
        <begin position="169"/>
        <end position="267"/>
    </location>
</feature>
<organism evidence="5 6">
    <name type="scientific">Butyrivibrio proteoclasticus</name>
    <dbReference type="NCBI Taxonomy" id="43305"/>
    <lineage>
        <taxon>Bacteria</taxon>
        <taxon>Bacillati</taxon>
        <taxon>Bacillota</taxon>
        <taxon>Clostridia</taxon>
        <taxon>Lachnospirales</taxon>
        <taxon>Lachnospiraceae</taxon>
        <taxon>Butyrivibrio</taxon>
    </lineage>
</organism>
<dbReference type="InterPro" id="IPR013096">
    <property type="entry name" value="Cupin_2"/>
</dbReference>
<keyword evidence="1" id="KW-0805">Transcription regulation</keyword>
<evidence type="ECO:0000313" key="5">
    <source>
        <dbReference type="EMBL" id="SFQ26143.1"/>
    </source>
</evidence>
<dbReference type="OrthoDB" id="2112176at2"/>
<evidence type="ECO:0000313" key="6">
    <source>
        <dbReference type="Proteomes" id="UP000182624"/>
    </source>
</evidence>
<dbReference type="Pfam" id="PF12833">
    <property type="entry name" value="HTH_18"/>
    <property type="match status" value="1"/>
</dbReference>
<dbReference type="PROSITE" id="PS01124">
    <property type="entry name" value="HTH_ARAC_FAMILY_2"/>
    <property type="match status" value="1"/>
</dbReference>
<dbReference type="Pfam" id="PF07883">
    <property type="entry name" value="Cupin_2"/>
    <property type="match status" value="1"/>
</dbReference>